<proteinExistence type="inferred from homology"/>
<dbReference type="InterPro" id="IPR021115">
    <property type="entry name" value="Pyridoxal-P_BS"/>
</dbReference>
<dbReference type="PROSITE" id="PS00392">
    <property type="entry name" value="DDC_GAD_HDC_YDC"/>
    <property type="match status" value="1"/>
</dbReference>
<evidence type="ECO:0000256" key="3">
    <source>
        <dbReference type="ARBA" id="ARBA00022793"/>
    </source>
</evidence>
<evidence type="ECO:0000313" key="7">
    <source>
        <dbReference type="EMBL" id="PWA99427.1"/>
    </source>
</evidence>
<dbReference type="GO" id="GO:0016831">
    <property type="term" value="F:carboxy-lyase activity"/>
    <property type="evidence" value="ECO:0007669"/>
    <property type="project" value="InterPro"/>
</dbReference>
<organism evidence="7 8">
    <name type="scientific">Artemisia annua</name>
    <name type="common">Sweet wormwood</name>
    <dbReference type="NCBI Taxonomy" id="35608"/>
    <lineage>
        <taxon>Eukaryota</taxon>
        <taxon>Viridiplantae</taxon>
        <taxon>Streptophyta</taxon>
        <taxon>Embryophyta</taxon>
        <taxon>Tracheophyta</taxon>
        <taxon>Spermatophyta</taxon>
        <taxon>Magnoliopsida</taxon>
        <taxon>eudicotyledons</taxon>
        <taxon>Gunneridae</taxon>
        <taxon>Pentapetalae</taxon>
        <taxon>asterids</taxon>
        <taxon>campanulids</taxon>
        <taxon>Asterales</taxon>
        <taxon>Asteraceae</taxon>
        <taxon>Asteroideae</taxon>
        <taxon>Anthemideae</taxon>
        <taxon>Artemisiinae</taxon>
        <taxon>Artemisia</taxon>
    </lineage>
</organism>
<dbReference type="GO" id="GO:0030170">
    <property type="term" value="F:pyridoxal phosphate binding"/>
    <property type="evidence" value="ECO:0007669"/>
    <property type="project" value="InterPro"/>
</dbReference>
<dbReference type="GO" id="GO:0005737">
    <property type="term" value="C:cytoplasm"/>
    <property type="evidence" value="ECO:0007669"/>
    <property type="project" value="TreeGrafter"/>
</dbReference>
<dbReference type="InterPro" id="IPR002129">
    <property type="entry name" value="PyrdxlP-dep_de-COase"/>
</dbReference>
<dbReference type="PANTHER" id="PTHR11999">
    <property type="entry name" value="GROUP II PYRIDOXAL-5-PHOSPHATE DECARBOXYLASE"/>
    <property type="match status" value="1"/>
</dbReference>
<dbReference type="EMBL" id="PKPP01000020">
    <property type="protein sequence ID" value="PWA99427.1"/>
    <property type="molecule type" value="Genomic_DNA"/>
</dbReference>
<evidence type="ECO:0000256" key="5">
    <source>
        <dbReference type="ARBA" id="ARBA00023239"/>
    </source>
</evidence>
<comment type="similarity">
    <text evidence="2 6">Belongs to the group II decarboxylase family.</text>
</comment>
<dbReference type="InterPro" id="IPR015421">
    <property type="entry name" value="PyrdxlP-dep_Trfase_major"/>
</dbReference>
<name>A0A2U1QN94_ARTAN</name>
<dbReference type="SUPFAM" id="SSF53383">
    <property type="entry name" value="PLP-dependent transferases"/>
    <property type="match status" value="1"/>
</dbReference>
<dbReference type="PANTHER" id="PTHR11999:SF96">
    <property type="entry name" value="TYROSINE DECARBOXYLASE"/>
    <property type="match status" value="1"/>
</dbReference>
<evidence type="ECO:0000256" key="4">
    <source>
        <dbReference type="ARBA" id="ARBA00022898"/>
    </source>
</evidence>
<dbReference type="GO" id="GO:0019752">
    <property type="term" value="P:carboxylic acid metabolic process"/>
    <property type="evidence" value="ECO:0007669"/>
    <property type="project" value="InterPro"/>
</dbReference>
<gene>
    <name evidence="7" type="ORF">CTI12_AA008120</name>
</gene>
<dbReference type="InterPro" id="IPR010977">
    <property type="entry name" value="Aromatic_deC"/>
</dbReference>
<keyword evidence="8" id="KW-1185">Reference proteome</keyword>
<evidence type="ECO:0000256" key="2">
    <source>
        <dbReference type="ARBA" id="ARBA00009533"/>
    </source>
</evidence>
<evidence type="ECO:0000256" key="1">
    <source>
        <dbReference type="ARBA" id="ARBA00001933"/>
    </source>
</evidence>
<dbReference type="Proteomes" id="UP000245207">
    <property type="component" value="Unassembled WGS sequence"/>
</dbReference>
<protein>
    <submittedName>
        <fullName evidence="7">Tyrosine/DOPA decarboxylase 1</fullName>
    </submittedName>
</protein>
<dbReference type="InterPro" id="IPR015424">
    <property type="entry name" value="PyrdxlP-dep_Trfase"/>
</dbReference>
<dbReference type="Gene3D" id="3.40.640.10">
    <property type="entry name" value="Type I PLP-dependent aspartate aminotransferase-like (Major domain)"/>
    <property type="match status" value="1"/>
</dbReference>
<keyword evidence="3" id="KW-0210">Decarboxylase</keyword>
<dbReference type="AlphaFoldDB" id="A0A2U1QN94"/>
<keyword evidence="5 6" id="KW-0456">Lyase</keyword>
<comment type="caution">
    <text evidence="7">The sequence shown here is derived from an EMBL/GenBank/DDBJ whole genome shotgun (WGS) entry which is preliminary data.</text>
</comment>
<comment type="cofactor">
    <cofactor evidence="1 6">
        <name>pyridoxal 5'-phosphate</name>
        <dbReference type="ChEBI" id="CHEBI:597326"/>
    </cofactor>
</comment>
<evidence type="ECO:0000256" key="6">
    <source>
        <dbReference type="RuleBase" id="RU000382"/>
    </source>
</evidence>
<evidence type="ECO:0000313" key="8">
    <source>
        <dbReference type="Proteomes" id="UP000245207"/>
    </source>
</evidence>
<sequence>MDPLGTLCEVAKIFDMLVHVDTVYLGKYCLFGYCMYMPFYDGVEGASSFGFNPHKGFQKFLDCCCLLVKHRNDIA</sequence>
<dbReference type="STRING" id="35608.A0A2U1QN94"/>
<reference evidence="7 8" key="1">
    <citation type="journal article" date="2018" name="Mol. Plant">
        <title>The genome of Artemisia annua provides insight into the evolution of Asteraceae family and artemisinin biosynthesis.</title>
        <authorList>
            <person name="Shen Q."/>
            <person name="Zhang L."/>
            <person name="Liao Z."/>
            <person name="Wang S."/>
            <person name="Yan T."/>
            <person name="Shi P."/>
            <person name="Liu M."/>
            <person name="Fu X."/>
            <person name="Pan Q."/>
            <person name="Wang Y."/>
            <person name="Lv Z."/>
            <person name="Lu X."/>
            <person name="Zhang F."/>
            <person name="Jiang W."/>
            <person name="Ma Y."/>
            <person name="Chen M."/>
            <person name="Hao X."/>
            <person name="Li L."/>
            <person name="Tang Y."/>
            <person name="Lv G."/>
            <person name="Zhou Y."/>
            <person name="Sun X."/>
            <person name="Brodelius P.E."/>
            <person name="Rose J.K.C."/>
            <person name="Tang K."/>
        </authorList>
    </citation>
    <scope>NUCLEOTIDE SEQUENCE [LARGE SCALE GENOMIC DNA]</scope>
    <source>
        <strain evidence="8">cv. Huhao1</strain>
        <tissue evidence="7">Leaf</tissue>
    </source>
</reference>
<dbReference type="Pfam" id="PF00282">
    <property type="entry name" value="Pyridoxal_deC"/>
    <property type="match status" value="1"/>
</dbReference>
<keyword evidence="4 6" id="KW-0663">Pyridoxal phosphate</keyword>
<accession>A0A2U1QN94</accession>